<dbReference type="Gene3D" id="2.60.40.420">
    <property type="entry name" value="Cupredoxins - blue copper proteins"/>
    <property type="match status" value="1"/>
</dbReference>
<keyword evidence="4" id="KW-1185">Reference proteome</keyword>
<dbReference type="SUPFAM" id="SSF49503">
    <property type="entry name" value="Cupredoxins"/>
    <property type="match status" value="1"/>
</dbReference>
<protein>
    <recommendedName>
        <fullName evidence="2">Plastocyanin-like domain-containing protein</fullName>
    </recommendedName>
</protein>
<reference evidence="3 4" key="1">
    <citation type="journal article" date="2021" name="Sci. Rep.">
        <title>Genome sequencing of the multicellular alga Astrephomene provides insights into convergent evolution of germ-soma differentiation.</title>
        <authorList>
            <person name="Yamashita S."/>
            <person name="Yamamoto K."/>
            <person name="Matsuzaki R."/>
            <person name="Suzuki S."/>
            <person name="Yamaguchi H."/>
            <person name="Hirooka S."/>
            <person name="Minakuchi Y."/>
            <person name="Miyagishima S."/>
            <person name="Kawachi M."/>
            <person name="Toyoda A."/>
            <person name="Nozaki H."/>
        </authorList>
    </citation>
    <scope>NUCLEOTIDE SEQUENCE [LARGE SCALE GENOMIC DNA]</scope>
    <source>
        <strain evidence="3 4">NIES-4017</strain>
    </source>
</reference>
<dbReference type="GO" id="GO:0016491">
    <property type="term" value="F:oxidoreductase activity"/>
    <property type="evidence" value="ECO:0007669"/>
    <property type="project" value="InterPro"/>
</dbReference>
<name>A0AAD3DDM6_9CHLO</name>
<feature type="domain" description="Plastocyanin-like" evidence="2">
    <location>
        <begin position="3"/>
        <end position="85"/>
    </location>
</feature>
<gene>
    <name evidence="3" type="ORF">Agub_g329</name>
</gene>
<evidence type="ECO:0000313" key="4">
    <source>
        <dbReference type="Proteomes" id="UP001054857"/>
    </source>
</evidence>
<dbReference type="EMBL" id="BMAR01000001">
    <property type="protein sequence ID" value="GFR39835.1"/>
    <property type="molecule type" value="Genomic_DNA"/>
</dbReference>
<dbReference type="Proteomes" id="UP001054857">
    <property type="component" value="Unassembled WGS sequence"/>
</dbReference>
<comment type="similarity">
    <text evidence="1">Belongs to the multicopper oxidase family.</text>
</comment>
<dbReference type="PANTHER" id="PTHR11709:SF511">
    <property type="entry name" value="LACCASE"/>
    <property type="match status" value="1"/>
</dbReference>
<evidence type="ECO:0000259" key="2">
    <source>
        <dbReference type="Pfam" id="PF07731"/>
    </source>
</evidence>
<accession>A0AAD3DDM6</accession>
<dbReference type="Pfam" id="PF07731">
    <property type="entry name" value="Cu-oxidase_2"/>
    <property type="match status" value="1"/>
</dbReference>
<organism evidence="3 4">
    <name type="scientific">Astrephomene gubernaculifera</name>
    <dbReference type="NCBI Taxonomy" id="47775"/>
    <lineage>
        <taxon>Eukaryota</taxon>
        <taxon>Viridiplantae</taxon>
        <taxon>Chlorophyta</taxon>
        <taxon>core chlorophytes</taxon>
        <taxon>Chlorophyceae</taxon>
        <taxon>CS clade</taxon>
        <taxon>Chlamydomonadales</taxon>
        <taxon>Astrephomenaceae</taxon>
        <taxon>Astrephomene</taxon>
    </lineage>
</organism>
<dbReference type="InterPro" id="IPR008972">
    <property type="entry name" value="Cupredoxin"/>
</dbReference>
<comment type="caution">
    <text evidence="3">The sequence shown here is derived from an EMBL/GenBank/DDBJ whole genome shotgun (WGS) entry which is preliminary data.</text>
</comment>
<dbReference type="InterPro" id="IPR045087">
    <property type="entry name" value="Cu-oxidase_fam"/>
</dbReference>
<dbReference type="GO" id="GO:0005507">
    <property type="term" value="F:copper ion binding"/>
    <property type="evidence" value="ECO:0007669"/>
    <property type="project" value="InterPro"/>
</dbReference>
<evidence type="ECO:0000313" key="3">
    <source>
        <dbReference type="EMBL" id="GFR39835.1"/>
    </source>
</evidence>
<dbReference type="PANTHER" id="PTHR11709">
    <property type="entry name" value="MULTI-COPPER OXIDASE"/>
    <property type="match status" value="1"/>
</dbReference>
<proteinExistence type="inferred from homology"/>
<sequence length="129" mass="14518">MEQHPFHLHGHRFWVLGRGSGIFDPPQHAASLNTANPAFRDTVTVPQGGWAYLRFVADNPGVWPFHCHILPHIYMGQQLYFVTDPSKVPAPPAASPKCPETCAYNFAPYNKAFLRSKWGKSGFELPPLY</sequence>
<dbReference type="AlphaFoldDB" id="A0AAD3DDM6"/>
<dbReference type="InterPro" id="IPR011706">
    <property type="entry name" value="Cu-oxidase_C"/>
</dbReference>
<evidence type="ECO:0000256" key="1">
    <source>
        <dbReference type="ARBA" id="ARBA00010609"/>
    </source>
</evidence>